<dbReference type="RefSeq" id="WP_045028308.1">
    <property type="nucleotide sequence ID" value="NZ_JRHC01000001.1"/>
</dbReference>
<feature type="signal peptide" evidence="1">
    <location>
        <begin position="1"/>
        <end position="19"/>
    </location>
</feature>
<accession>A0A0D8JGB0</accession>
<name>A0A0D8JGB0_9BACT</name>
<dbReference type="AlphaFoldDB" id="A0A0D8JGB0"/>
<reference evidence="2 3" key="1">
    <citation type="submission" date="2014-09" db="EMBL/GenBank/DDBJ databases">
        <title>Draft Genome Sequence of Draconibacterium sp. JN14CK-3.</title>
        <authorList>
            <person name="Dong C."/>
            <person name="Lai Q."/>
            <person name="Shao Z."/>
        </authorList>
    </citation>
    <scope>NUCLEOTIDE SEQUENCE [LARGE SCALE GENOMIC DNA]</scope>
    <source>
        <strain evidence="2 3">JN14CK-3</strain>
    </source>
</reference>
<evidence type="ECO:0000313" key="2">
    <source>
        <dbReference type="EMBL" id="KJF45729.1"/>
    </source>
</evidence>
<dbReference type="Gene3D" id="1.50.10.10">
    <property type="match status" value="1"/>
</dbReference>
<evidence type="ECO:0000256" key="1">
    <source>
        <dbReference type="SAM" id="SignalP"/>
    </source>
</evidence>
<dbReference type="InterPro" id="IPR012341">
    <property type="entry name" value="6hp_glycosidase-like_sf"/>
</dbReference>
<evidence type="ECO:0008006" key="4">
    <source>
        <dbReference type="Google" id="ProtNLM"/>
    </source>
</evidence>
<proteinExistence type="predicted"/>
<dbReference type="STRING" id="1544798.LH29_10470"/>
<dbReference type="OrthoDB" id="2490189at2"/>
<organism evidence="2 3">
    <name type="scientific">Draconibacterium sediminis</name>
    <dbReference type="NCBI Taxonomy" id="1544798"/>
    <lineage>
        <taxon>Bacteria</taxon>
        <taxon>Pseudomonadati</taxon>
        <taxon>Bacteroidota</taxon>
        <taxon>Bacteroidia</taxon>
        <taxon>Marinilabiliales</taxon>
        <taxon>Prolixibacteraceae</taxon>
        <taxon>Draconibacterium</taxon>
    </lineage>
</organism>
<dbReference type="InterPro" id="IPR008928">
    <property type="entry name" value="6-hairpin_glycosidase_sf"/>
</dbReference>
<comment type="caution">
    <text evidence="2">The sequence shown here is derived from an EMBL/GenBank/DDBJ whole genome shotgun (WGS) entry which is preliminary data.</text>
</comment>
<protein>
    <recommendedName>
        <fullName evidence="4">Six-hairpin glycosidase-like protein</fullName>
    </recommendedName>
</protein>
<dbReference type="SUPFAM" id="SSF48208">
    <property type="entry name" value="Six-hairpin glycosidases"/>
    <property type="match status" value="1"/>
</dbReference>
<evidence type="ECO:0000313" key="3">
    <source>
        <dbReference type="Proteomes" id="UP000032544"/>
    </source>
</evidence>
<keyword evidence="1" id="KW-0732">Signal</keyword>
<sequence>MKKASLILSFILFVLTSFSQTQRWSLTGNEEITWTINEDNIPHADHIEMSGRGISAWLQYEIDAESHAQISRTLVFPAFRTIPNDTHGSLMYTFMDKDLPRFFINHVSLKPTIYNGKFMGDHKGHANKVKLNGSLEIESTLELAIKKSKKDNEPKPDLNAPNEVLLKRKLFPSTDKPLFVEKFTYINNSGKPVLVTMEALHKEIQLDEATTVNGPHRIIESTINDGTYNLQPSDSVVFAVVYYALHAGQSIPKFDLVAEETSRKEKVAAICSELQLITPDSVLNTAFNFAKVRAIESIFDTRGGLMHAPGGLSYYAAIWANDQAEYANPFFAFSGDSVAAKSAMNSFRWFARYMNPEYKPIPSSIIAEGQSYWNGAGDRGDMAMIAYGASRFALAYGNVDSAKVVWPLIEWSLEYLQRQINTEGVVWSKSDELEGRFPAGDANLCTSSLYYEALISASMLGKSLGLPKWQTNAYTNQAKTLRKNIDKYFGSNVEGFDTYRYYKGNTVLRAWICIPLTVGIFERKDATINALFSPRLWTVDGLASQAGDKTFWDRSTLYALRGVLQAGATEKALDYLRYYSNRRLLGEHVPYPVEAYPEGNQRHLSAESALYCRIYTEGLFGIRPTGFNAFDCTPRLPKDWDQMALKHIHAFGNDFNISVKRIDEKLKITITGNDKVALEKIINNGETVSIKL</sequence>
<dbReference type="PATRIC" id="fig|1544798.3.peg.2105"/>
<feature type="chain" id="PRO_5002330974" description="Six-hairpin glycosidase-like protein" evidence="1">
    <location>
        <begin position="20"/>
        <end position="692"/>
    </location>
</feature>
<dbReference type="GO" id="GO:0005975">
    <property type="term" value="P:carbohydrate metabolic process"/>
    <property type="evidence" value="ECO:0007669"/>
    <property type="project" value="InterPro"/>
</dbReference>
<keyword evidence="3" id="KW-1185">Reference proteome</keyword>
<dbReference type="EMBL" id="JRHC01000001">
    <property type="protein sequence ID" value="KJF45729.1"/>
    <property type="molecule type" value="Genomic_DNA"/>
</dbReference>
<gene>
    <name evidence="2" type="ORF">LH29_10470</name>
</gene>
<dbReference type="Proteomes" id="UP000032544">
    <property type="component" value="Unassembled WGS sequence"/>
</dbReference>